<evidence type="ECO:0000313" key="1">
    <source>
        <dbReference type="EMBL" id="KHG21631.1"/>
    </source>
</evidence>
<accession>A0A0B0PDZ1</accession>
<dbReference type="AlphaFoldDB" id="A0A0B0PDZ1"/>
<organism evidence="1 2">
    <name type="scientific">Gossypium arboreum</name>
    <name type="common">Tree cotton</name>
    <name type="synonym">Gossypium nanking</name>
    <dbReference type="NCBI Taxonomy" id="29729"/>
    <lineage>
        <taxon>Eukaryota</taxon>
        <taxon>Viridiplantae</taxon>
        <taxon>Streptophyta</taxon>
        <taxon>Embryophyta</taxon>
        <taxon>Tracheophyta</taxon>
        <taxon>Spermatophyta</taxon>
        <taxon>Magnoliopsida</taxon>
        <taxon>eudicotyledons</taxon>
        <taxon>Gunneridae</taxon>
        <taxon>Pentapetalae</taxon>
        <taxon>rosids</taxon>
        <taxon>malvids</taxon>
        <taxon>Malvales</taxon>
        <taxon>Malvaceae</taxon>
        <taxon>Malvoideae</taxon>
        <taxon>Gossypium</taxon>
    </lineage>
</organism>
<sequence length="58" mass="6457">MLKPCVCHTAKPCARVLGRIPKSNILFLIFKLQGTHGLITCPYDTRPCVYPCGRKLAI</sequence>
<dbReference type="EMBL" id="KN419142">
    <property type="protein sequence ID" value="KHG21631.1"/>
    <property type="molecule type" value="Genomic_DNA"/>
</dbReference>
<proteinExistence type="predicted"/>
<protein>
    <submittedName>
        <fullName evidence="1">Uncharacterized protein</fullName>
    </submittedName>
</protein>
<name>A0A0B0PDZ1_GOSAR</name>
<keyword evidence="2" id="KW-1185">Reference proteome</keyword>
<gene>
    <name evidence="1" type="ORF">F383_28077</name>
</gene>
<reference evidence="2" key="1">
    <citation type="submission" date="2014-09" db="EMBL/GenBank/DDBJ databases">
        <authorList>
            <person name="Mudge J."/>
            <person name="Ramaraj T."/>
            <person name="Lindquist I.E."/>
            <person name="Bharti A.K."/>
            <person name="Sundararajan A."/>
            <person name="Cameron C.T."/>
            <person name="Woodward J.E."/>
            <person name="May G.D."/>
            <person name="Brubaker C."/>
            <person name="Broadhvest J."/>
            <person name="Wilkins T.A."/>
        </authorList>
    </citation>
    <scope>NUCLEOTIDE SEQUENCE</scope>
    <source>
        <strain evidence="2">cv. AKA8401</strain>
    </source>
</reference>
<evidence type="ECO:0000313" key="2">
    <source>
        <dbReference type="Proteomes" id="UP000032142"/>
    </source>
</evidence>
<dbReference type="Proteomes" id="UP000032142">
    <property type="component" value="Unassembled WGS sequence"/>
</dbReference>